<dbReference type="Proteomes" id="UP001628124">
    <property type="component" value="Unassembled WGS sequence"/>
</dbReference>
<dbReference type="EMBL" id="BAABMM010000040">
    <property type="protein sequence ID" value="GAA5252838.1"/>
    <property type="molecule type" value="Genomic_DNA"/>
</dbReference>
<evidence type="ECO:0000259" key="6">
    <source>
        <dbReference type="Pfam" id="PF04335"/>
    </source>
</evidence>
<evidence type="ECO:0000256" key="1">
    <source>
        <dbReference type="ARBA" id="ARBA00004167"/>
    </source>
</evidence>
<keyword evidence="8" id="KW-1185">Reference proteome</keyword>
<evidence type="ECO:0000256" key="4">
    <source>
        <dbReference type="ARBA" id="ARBA00023136"/>
    </source>
</evidence>
<keyword evidence="3 5" id="KW-1133">Transmembrane helix</keyword>
<reference evidence="7 8" key="1">
    <citation type="journal article" date="2024" name="Microbiol. Immunol.">
        <title>Discovery of a novel spotted fever group Rickettsia, 'Candidatus Rickettsia kedanie,' in unfed larval chigger mites, Leptotrombidium scutellare.</title>
        <authorList>
            <person name="Ogawa M."/>
            <person name="Matsutani M."/>
            <person name="Katayama T."/>
            <person name="Takada N."/>
            <person name="Noda S."/>
            <person name="Takahashi M."/>
            <person name="Kageyama D."/>
            <person name="Hanaoka N."/>
            <person name="Ebihara H."/>
        </authorList>
    </citation>
    <scope>NUCLEOTIDE SEQUENCE [LARGE SCALE GENOMIC DNA]</scope>
    <source>
        <strain evidence="7 8">KNCP2-13</strain>
    </source>
</reference>
<dbReference type="Gene3D" id="3.10.450.230">
    <property type="entry name" value="VirB8 protein"/>
    <property type="match status" value="1"/>
</dbReference>
<dbReference type="SUPFAM" id="SSF54427">
    <property type="entry name" value="NTF2-like"/>
    <property type="match status" value="1"/>
</dbReference>
<comment type="caution">
    <text evidence="7">The sequence shown here is derived from an EMBL/GenBank/DDBJ whole genome shotgun (WGS) entry which is preliminary data.</text>
</comment>
<sequence length="247" mass="28640">MIELKQNKLDINLVIMDPLTNAIQEYIKSGEYFIDARKWYNFKYISPLSHRSLLLLICTIFTLLLTLICININILLPINEKISYLIKNDAEKQATVTNTKHSTLANPYISVANIMLQNYVKQREKYNYDILKEQFTFIKNASTSIVYMQFANFMNIDNSLSPVIRYQKLYRRSINILSINNINDTEAVVTFESLAQNSTGEILENMVWEARIGFIMGSISTSTSPDMPFNFTVTSYKLKLLRNKNQK</sequence>
<keyword evidence="2 5" id="KW-0812">Transmembrane</keyword>
<evidence type="ECO:0000256" key="5">
    <source>
        <dbReference type="SAM" id="Phobius"/>
    </source>
</evidence>
<accession>A0ABP9TVC3</accession>
<feature type="transmembrane region" description="Helical" evidence="5">
    <location>
        <begin position="53"/>
        <end position="76"/>
    </location>
</feature>
<evidence type="ECO:0000313" key="7">
    <source>
        <dbReference type="EMBL" id="GAA5252838.1"/>
    </source>
</evidence>
<feature type="domain" description="Bacterial virulence protein VirB8" evidence="6">
    <location>
        <begin position="36"/>
        <end position="236"/>
    </location>
</feature>
<evidence type="ECO:0000256" key="2">
    <source>
        <dbReference type="ARBA" id="ARBA00022692"/>
    </source>
</evidence>
<evidence type="ECO:0000256" key="3">
    <source>
        <dbReference type="ARBA" id="ARBA00022989"/>
    </source>
</evidence>
<protein>
    <submittedName>
        <fullName evidence="7">VirB8 family protein</fullName>
    </submittedName>
</protein>
<comment type="subcellular location">
    <subcellularLocation>
        <location evidence="1">Membrane</location>
        <topology evidence="1">Single-pass membrane protein</topology>
    </subcellularLocation>
</comment>
<keyword evidence="4 5" id="KW-0472">Membrane</keyword>
<dbReference type="InterPro" id="IPR032710">
    <property type="entry name" value="NTF2-like_dom_sf"/>
</dbReference>
<dbReference type="InterPro" id="IPR007430">
    <property type="entry name" value="VirB8"/>
</dbReference>
<name>A0ABP9TVC3_9RICK</name>
<organism evidence="7 8">
    <name type="scientific">Candidatus Rickettsia kedanie</name>
    <dbReference type="NCBI Taxonomy" id="3115352"/>
    <lineage>
        <taxon>Bacteria</taxon>
        <taxon>Pseudomonadati</taxon>
        <taxon>Pseudomonadota</taxon>
        <taxon>Alphaproteobacteria</taxon>
        <taxon>Rickettsiales</taxon>
        <taxon>Rickettsiaceae</taxon>
        <taxon>Rickettsieae</taxon>
        <taxon>Rickettsia</taxon>
        <taxon>spotted fever group</taxon>
    </lineage>
</organism>
<dbReference type="CDD" id="cd16424">
    <property type="entry name" value="VirB8"/>
    <property type="match status" value="1"/>
</dbReference>
<dbReference type="Pfam" id="PF04335">
    <property type="entry name" value="VirB8"/>
    <property type="match status" value="1"/>
</dbReference>
<evidence type="ECO:0000313" key="8">
    <source>
        <dbReference type="Proteomes" id="UP001628124"/>
    </source>
</evidence>
<proteinExistence type="predicted"/>
<gene>
    <name evidence="7" type="ORF">KNCP2_11260</name>
</gene>